<reference evidence="2" key="1">
    <citation type="submission" date="2016-04" db="EMBL/GenBank/DDBJ databases">
        <title>Cephalotus genome sequencing.</title>
        <authorList>
            <person name="Fukushima K."/>
            <person name="Hasebe M."/>
            <person name="Fang X."/>
        </authorList>
    </citation>
    <scope>NUCLEOTIDE SEQUENCE [LARGE SCALE GENOMIC DNA]</scope>
    <source>
        <strain evidence="2">cv. St1</strain>
    </source>
</reference>
<organism evidence="1 2">
    <name type="scientific">Cephalotus follicularis</name>
    <name type="common">Albany pitcher plant</name>
    <dbReference type="NCBI Taxonomy" id="3775"/>
    <lineage>
        <taxon>Eukaryota</taxon>
        <taxon>Viridiplantae</taxon>
        <taxon>Streptophyta</taxon>
        <taxon>Embryophyta</taxon>
        <taxon>Tracheophyta</taxon>
        <taxon>Spermatophyta</taxon>
        <taxon>Magnoliopsida</taxon>
        <taxon>eudicotyledons</taxon>
        <taxon>Gunneridae</taxon>
        <taxon>Pentapetalae</taxon>
        <taxon>rosids</taxon>
        <taxon>fabids</taxon>
        <taxon>Oxalidales</taxon>
        <taxon>Cephalotaceae</taxon>
        <taxon>Cephalotus</taxon>
    </lineage>
</organism>
<evidence type="ECO:0000313" key="2">
    <source>
        <dbReference type="Proteomes" id="UP000187406"/>
    </source>
</evidence>
<name>A0A1Q3AV74_CEPFO</name>
<evidence type="ECO:0000313" key="1">
    <source>
        <dbReference type="EMBL" id="GAV59580.1"/>
    </source>
</evidence>
<dbReference type="InParanoid" id="A0A1Q3AV74"/>
<proteinExistence type="predicted"/>
<dbReference type="OrthoDB" id="752671at2759"/>
<dbReference type="AlphaFoldDB" id="A0A1Q3AV74"/>
<protein>
    <submittedName>
        <fullName evidence="1">Uncharacterized protein</fullName>
    </submittedName>
</protein>
<dbReference type="PANTHER" id="PTHR34130">
    <property type="entry name" value="OS08G0243800 PROTEIN"/>
    <property type="match status" value="1"/>
</dbReference>
<sequence length="247" mass="28437">MGEDTEVHKPEEAELEEALSLYETNQRDNEFHGFLLASPEPTEFFEFFNDLTSEMRPAEDIIFHGKLIPFNEPPVTTQTPKTLTIEGKRKEYFRRRSESLPAIQSSIARSNSINPNALMRNSRSLDHQKLNRFESSKILQERQMERNSSVRSVGKSEVPAKNVVVKPWWYMLMFGMVKFPAEMELRDIKSRQFRRNPSVMFPTLDHGNNYTVNRSSKKDSSYKFLKALSCKGHASVAVTASLCVPQV</sequence>
<accession>A0A1Q3AV74</accession>
<gene>
    <name evidence="1" type="ORF">CFOL_v3_03111</name>
</gene>
<dbReference type="PANTHER" id="PTHR34130:SF3">
    <property type="entry name" value="DUF1645 FAMILY PROTEIN"/>
    <property type="match status" value="1"/>
</dbReference>
<dbReference type="EMBL" id="BDDD01000119">
    <property type="protein sequence ID" value="GAV59580.1"/>
    <property type="molecule type" value="Genomic_DNA"/>
</dbReference>
<comment type="caution">
    <text evidence="1">The sequence shown here is derived from an EMBL/GenBank/DDBJ whole genome shotgun (WGS) entry which is preliminary data.</text>
</comment>
<dbReference type="FunCoup" id="A0A1Q3AV74">
    <property type="interactions" value="31"/>
</dbReference>
<dbReference type="Proteomes" id="UP000187406">
    <property type="component" value="Unassembled WGS sequence"/>
</dbReference>
<keyword evidence="2" id="KW-1185">Reference proteome</keyword>